<name>A0ABV9NEP6_9GAMM</name>
<dbReference type="EC" id="2.7.1.33" evidence="6 16"/>
<accession>A0ABV9NEP6</accession>
<evidence type="ECO:0000256" key="11">
    <source>
        <dbReference type="ARBA" id="ARBA00022840"/>
    </source>
</evidence>
<comment type="caution">
    <text evidence="17">The sequence shown here is derived from an EMBL/GenBank/DDBJ whole genome shotgun (WGS) entry which is preliminary data.</text>
</comment>
<evidence type="ECO:0000256" key="7">
    <source>
        <dbReference type="ARBA" id="ARBA00022490"/>
    </source>
</evidence>
<reference evidence="18" key="1">
    <citation type="journal article" date="2019" name="Int. J. Syst. Evol. Microbiol.">
        <title>The Global Catalogue of Microorganisms (GCM) 10K type strain sequencing project: providing services to taxonomists for standard genome sequencing and annotation.</title>
        <authorList>
            <consortium name="The Broad Institute Genomics Platform"/>
            <consortium name="The Broad Institute Genome Sequencing Center for Infectious Disease"/>
            <person name="Wu L."/>
            <person name="Ma J."/>
        </authorList>
    </citation>
    <scope>NUCLEOTIDE SEQUENCE [LARGE SCALE GENOMIC DNA]</scope>
    <source>
        <strain evidence="18">CGMCC 1.13574</strain>
    </source>
</reference>
<dbReference type="PANTHER" id="PTHR34265:SF1">
    <property type="entry name" value="TYPE III PANTOTHENATE KINASE"/>
    <property type="match status" value="1"/>
</dbReference>
<protein>
    <recommendedName>
        <fullName evidence="15 16">Type III pantothenate kinase</fullName>
        <ecNumber evidence="6 16">2.7.1.33</ecNumber>
    </recommendedName>
    <alternativeName>
        <fullName evidence="16">PanK-III</fullName>
    </alternativeName>
    <alternativeName>
        <fullName evidence="16">Pantothenic acid kinase</fullName>
    </alternativeName>
</protein>
<evidence type="ECO:0000313" key="17">
    <source>
        <dbReference type="EMBL" id="MFC4726781.1"/>
    </source>
</evidence>
<comment type="pathway">
    <text evidence="4 16">Cofactor biosynthesis; coenzyme A biosynthesis; CoA from (R)-pantothenate: step 1/5.</text>
</comment>
<comment type="cofactor">
    <cofactor evidence="16">
        <name>NH4(+)</name>
        <dbReference type="ChEBI" id="CHEBI:28938"/>
    </cofactor>
    <cofactor evidence="16">
        <name>K(+)</name>
        <dbReference type="ChEBI" id="CHEBI:29103"/>
    </cofactor>
    <text evidence="16">A monovalent cation. Ammonium or potassium.</text>
</comment>
<feature type="binding site" evidence="16">
    <location>
        <begin position="6"/>
        <end position="13"/>
    </location>
    <ligand>
        <name>ATP</name>
        <dbReference type="ChEBI" id="CHEBI:30616"/>
    </ligand>
</feature>
<keyword evidence="12 16" id="KW-0630">Potassium</keyword>
<dbReference type="Proteomes" id="UP001595892">
    <property type="component" value="Unassembled WGS sequence"/>
</dbReference>
<evidence type="ECO:0000256" key="13">
    <source>
        <dbReference type="ARBA" id="ARBA00022993"/>
    </source>
</evidence>
<keyword evidence="8 16" id="KW-0808">Transferase</keyword>
<evidence type="ECO:0000256" key="8">
    <source>
        <dbReference type="ARBA" id="ARBA00022679"/>
    </source>
</evidence>
<keyword evidence="13 16" id="KW-0173">Coenzyme A biosynthesis</keyword>
<gene>
    <name evidence="16" type="primary">coaX</name>
    <name evidence="17" type="ORF">ACFO3Q_01130</name>
</gene>
<evidence type="ECO:0000256" key="16">
    <source>
        <dbReference type="HAMAP-Rule" id="MF_01274"/>
    </source>
</evidence>
<dbReference type="Gene3D" id="3.30.420.40">
    <property type="match status" value="2"/>
</dbReference>
<dbReference type="NCBIfam" id="TIGR00671">
    <property type="entry name" value="baf"/>
    <property type="match status" value="1"/>
</dbReference>
<comment type="similarity">
    <text evidence="14 16">Belongs to the type III pantothenate kinase family.</text>
</comment>
<comment type="function">
    <text evidence="16">Catalyzes the phosphorylation of pantothenate (Pan), the first step in CoA biosynthesis.</text>
</comment>
<dbReference type="RefSeq" id="WP_377002732.1">
    <property type="nucleotide sequence ID" value="NZ_JBHSGG010000002.1"/>
</dbReference>
<keyword evidence="10 16" id="KW-0418">Kinase</keyword>
<dbReference type="HAMAP" id="MF_01274">
    <property type="entry name" value="Pantothen_kinase_3"/>
    <property type="match status" value="1"/>
</dbReference>
<evidence type="ECO:0000256" key="5">
    <source>
        <dbReference type="ARBA" id="ARBA00011738"/>
    </source>
</evidence>
<dbReference type="Pfam" id="PF03309">
    <property type="entry name" value="Pan_kinase"/>
    <property type="match status" value="1"/>
</dbReference>
<feature type="binding site" evidence="16">
    <location>
        <position position="125"/>
    </location>
    <ligand>
        <name>ATP</name>
        <dbReference type="ChEBI" id="CHEBI:30616"/>
    </ligand>
</feature>
<keyword evidence="9 16" id="KW-0547">Nucleotide-binding</keyword>
<comment type="caution">
    <text evidence="16">Lacks conserved residue(s) required for the propagation of feature annotation.</text>
</comment>
<comment type="catalytic activity">
    <reaction evidence="1 16">
        <text>(R)-pantothenate + ATP = (R)-4'-phosphopantothenate + ADP + H(+)</text>
        <dbReference type="Rhea" id="RHEA:16373"/>
        <dbReference type="ChEBI" id="CHEBI:10986"/>
        <dbReference type="ChEBI" id="CHEBI:15378"/>
        <dbReference type="ChEBI" id="CHEBI:29032"/>
        <dbReference type="ChEBI" id="CHEBI:30616"/>
        <dbReference type="ChEBI" id="CHEBI:456216"/>
        <dbReference type="EC" id="2.7.1.33"/>
    </reaction>
</comment>
<evidence type="ECO:0000256" key="14">
    <source>
        <dbReference type="ARBA" id="ARBA00038036"/>
    </source>
</evidence>
<proteinExistence type="inferred from homology"/>
<dbReference type="PANTHER" id="PTHR34265">
    <property type="entry name" value="TYPE III PANTOTHENATE KINASE"/>
    <property type="match status" value="1"/>
</dbReference>
<evidence type="ECO:0000256" key="10">
    <source>
        <dbReference type="ARBA" id="ARBA00022777"/>
    </source>
</evidence>
<comment type="subcellular location">
    <subcellularLocation>
        <location evidence="3 16">Cytoplasm</location>
    </subcellularLocation>
</comment>
<dbReference type="EMBL" id="JBHSGG010000002">
    <property type="protein sequence ID" value="MFC4726781.1"/>
    <property type="molecule type" value="Genomic_DNA"/>
</dbReference>
<evidence type="ECO:0000256" key="9">
    <source>
        <dbReference type="ARBA" id="ARBA00022741"/>
    </source>
</evidence>
<evidence type="ECO:0000256" key="1">
    <source>
        <dbReference type="ARBA" id="ARBA00001206"/>
    </source>
</evidence>
<keyword evidence="11 16" id="KW-0067">ATP-binding</keyword>
<dbReference type="InterPro" id="IPR043129">
    <property type="entry name" value="ATPase_NBD"/>
</dbReference>
<evidence type="ECO:0000256" key="4">
    <source>
        <dbReference type="ARBA" id="ARBA00005225"/>
    </source>
</evidence>
<organism evidence="17 18">
    <name type="scientific">Coralloluteibacterium thermophilum</name>
    <dbReference type="NCBI Taxonomy" id="2707049"/>
    <lineage>
        <taxon>Bacteria</taxon>
        <taxon>Pseudomonadati</taxon>
        <taxon>Pseudomonadota</taxon>
        <taxon>Gammaproteobacteria</taxon>
        <taxon>Lysobacterales</taxon>
        <taxon>Lysobacteraceae</taxon>
        <taxon>Coralloluteibacterium</taxon>
    </lineage>
</organism>
<feature type="binding site" evidence="16">
    <location>
        <position position="175"/>
    </location>
    <ligand>
        <name>substrate</name>
    </ligand>
</feature>
<evidence type="ECO:0000256" key="6">
    <source>
        <dbReference type="ARBA" id="ARBA00012102"/>
    </source>
</evidence>
<sequence length="245" mass="24895">MTWLVDLGNTRLKWAVLGPDGLVQRGAVPHVDADFEGAFDAALAGLPRADVALLASVAHPDLTARVAALIARHGVPTERAITRAALGGVRVAYPEPARLGVDRFLGLLGAHARGGGPWLVASVGTALTIDALDRDGRHHGGLIAPSPALMHAALGERAAQLHVAPGRWVDFADDTVDALTSGCLGAAAALVERSHARACALFGRAPTLLLVGGGAQALAPGLGVPHQAAPDLVLEGLAVYAAARG</sequence>
<evidence type="ECO:0000256" key="15">
    <source>
        <dbReference type="ARBA" id="ARBA00040883"/>
    </source>
</evidence>
<evidence type="ECO:0000256" key="3">
    <source>
        <dbReference type="ARBA" id="ARBA00004496"/>
    </source>
</evidence>
<dbReference type="CDD" id="cd24015">
    <property type="entry name" value="ASKHA_NBD_PanK-III"/>
    <property type="match status" value="1"/>
</dbReference>
<keyword evidence="7 16" id="KW-0963">Cytoplasm</keyword>
<evidence type="ECO:0000256" key="12">
    <source>
        <dbReference type="ARBA" id="ARBA00022958"/>
    </source>
</evidence>
<comment type="subunit">
    <text evidence="5 16">Homodimer.</text>
</comment>
<dbReference type="SUPFAM" id="SSF53067">
    <property type="entry name" value="Actin-like ATPase domain"/>
    <property type="match status" value="2"/>
</dbReference>
<evidence type="ECO:0000313" key="18">
    <source>
        <dbReference type="Proteomes" id="UP001595892"/>
    </source>
</evidence>
<dbReference type="InterPro" id="IPR004619">
    <property type="entry name" value="Type_III_PanK"/>
</dbReference>
<keyword evidence="18" id="KW-1185">Reference proteome</keyword>
<dbReference type="GO" id="GO:0004594">
    <property type="term" value="F:pantothenate kinase activity"/>
    <property type="evidence" value="ECO:0007669"/>
    <property type="project" value="UniProtKB-EC"/>
</dbReference>
<feature type="binding site" evidence="16">
    <location>
        <begin position="100"/>
        <end position="103"/>
    </location>
    <ligand>
        <name>substrate</name>
    </ligand>
</feature>
<evidence type="ECO:0000256" key="2">
    <source>
        <dbReference type="ARBA" id="ARBA00001958"/>
    </source>
</evidence>
<feature type="active site" description="Proton acceptor" evidence="16">
    <location>
        <position position="102"/>
    </location>
</feature>
<feature type="binding site" evidence="16">
    <location>
        <position position="93"/>
    </location>
    <ligand>
        <name>substrate</name>
    </ligand>
</feature>
<comment type="cofactor">
    <cofactor evidence="2">
        <name>K(+)</name>
        <dbReference type="ChEBI" id="CHEBI:29103"/>
    </cofactor>
</comment>